<accession>A0ABS5RGW0</accession>
<feature type="region of interest" description="Disordered" evidence="1">
    <location>
        <begin position="70"/>
        <end position="120"/>
    </location>
</feature>
<dbReference type="EMBL" id="JAHCLR010000012">
    <property type="protein sequence ID" value="MBS9533535.1"/>
    <property type="molecule type" value="Genomic_DNA"/>
</dbReference>
<comment type="caution">
    <text evidence="2">The sequence shown here is derived from an EMBL/GenBank/DDBJ whole genome shotgun (WGS) entry which is preliminary data.</text>
</comment>
<proteinExistence type="predicted"/>
<organism evidence="2 3">
    <name type="scientific">Mycolicibacter acidiphilus</name>
    <dbReference type="NCBI Taxonomy" id="2835306"/>
    <lineage>
        <taxon>Bacteria</taxon>
        <taxon>Bacillati</taxon>
        <taxon>Actinomycetota</taxon>
        <taxon>Actinomycetes</taxon>
        <taxon>Mycobacteriales</taxon>
        <taxon>Mycobacteriaceae</taxon>
        <taxon>Mycolicibacter</taxon>
    </lineage>
</organism>
<protein>
    <recommendedName>
        <fullName evidence="4">13E12 repeat-containing protein</fullName>
    </recommendedName>
</protein>
<feature type="compositionally biased region" description="Basic and acidic residues" evidence="1">
    <location>
        <begin position="75"/>
        <end position="94"/>
    </location>
</feature>
<dbReference type="Proteomes" id="UP001519535">
    <property type="component" value="Unassembled WGS sequence"/>
</dbReference>
<evidence type="ECO:0000256" key="1">
    <source>
        <dbReference type="SAM" id="MobiDB-lite"/>
    </source>
</evidence>
<feature type="region of interest" description="Disordered" evidence="1">
    <location>
        <begin position="45"/>
        <end position="64"/>
    </location>
</feature>
<gene>
    <name evidence="2" type="ORF">KIH27_08030</name>
</gene>
<reference evidence="2 3" key="1">
    <citation type="submission" date="2021-05" db="EMBL/GenBank/DDBJ databases">
        <title>Mycobacterium acidophilum sp. nov., an extremely acid-tolerant member of the genus Mycobacterium.</title>
        <authorList>
            <person name="Xia J."/>
        </authorList>
    </citation>
    <scope>NUCLEOTIDE SEQUENCE [LARGE SCALE GENOMIC DNA]</scope>
    <source>
        <strain evidence="2 3">M1</strain>
    </source>
</reference>
<evidence type="ECO:0008006" key="4">
    <source>
        <dbReference type="Google" id="ProtNLM"/>
    </source>
</evidence>
<keyword evidence="3" id="KW-1185">Reference proteome</keyword>
<evidence type="ECO:0000313" key="3">
    <source>
        <dbReference type="Proteomes" id="UP001519535"/>
    </source>
</evidence>
<evidence type="ECO:0000313" key="2">
    <source>
        <dbReference type="EMBL" id="MBS9533535.1"/>
    </source>
</evidence>
<name>A0ABS5RGW0_9MYCO</name>
<sequence length="120" mass="13372">MKTFWAGPAGWREKQFPDGTLELTAPTGHTYRTQPGSRLLLPALSLPTGDLPEPPRPATACTGRGVMMPTRRRTREQDRSHRITAERRRNREARLATPPVPQPTPISPPAPPHDDEPPPF</sequence>
<feature type="compositionally biased region" description="Pro residues" evidence="1">
    <location>
        <begin position="98"/>
        <end position="111"/>
    </location>
</feature>